<gene>
    <name evidence="1" type="ORF">SHI21_16880</name>
</gene>
<sequence length="84" mass="9793">MANARVTELTNSFKEKTPKQMRTIRNSLNNRIKSFEDEMKFGKSLPKLTASHMFFELELKDLNELKESAMKKIRTDEKAEKAKA</sequence>
<reference evidence="1 2" key="1">
    <citation type="submission" date="2023-11" db="EMBL/GenBank/DDBJ databases">
        <title>A Novel Polar Bacteriovorax (B. antarcticus) Isolated from the Biocrust in Antarctica.</title>
        <authorList>
            <person name="Mun W."/>
            <person name="Choi S.Y."/>
            <person name="Mitchell R.J."/>
        </authorList>
    </citation>
    <scope>NUCLEOTIDE SEQUENCE [LARGE SCALE GENOMIC DNA]</scope>
    <source>
        <strain evidence="1 2">PP10</strain>
    </source>
</reference>
<dbReference type="Proteomes" id="UP001302274">
    <property type="component" value="Unassembled WGS sequence"/>
</dbReference>
<evidence type="ECO:0000313" key="1">
    <source>
        <dbReference type="EMBL" id="MEA9357908.1"/>
    </source>
</evidence>
<proteinExistence type="predicted"/>
<accession>A0ABU5VZW2</accession>
<dbReference type="EMBL" id="JAYGJQ010000002">
    <property type="protein sequence ID" value="MEA9357908.1"/>
    <property type="molecule type" value="Genomic_DNA"/>
</dbReference>
<name>A0ABU5VZW2_9BACT</name>
<evidence type="ECO:0000313" key="2">
    <source>
        <dbReference type="Proteomes" id="UP001302274"/>
    </source>
</evidence>
<organism evidence="1 2">
    <name type="scientific">Bacteriovorax antarcticus</name>
    <dbReference type="NCBI Taxonomy" id="3088717"/>
    <lineage>
        <taxon>Bacteria</taxon>
        <taxon>Pseudomonadati</taxon>
        <taxon>Bdellovibrionota</taxon>
        <taxon>Bacteriovoracia</taxon>
        <taxon>Bacteriovoracales</taxon>
        <taxon>Bacteriovoracaceae</taxon>
        <taxon>Bacteriovorax</taxon>
    </lineage>
</organism>
<comment type="caution">
    <text evidence="1">The sequence shown here is derived from an EMBL/GenBank/DDBJ whole genome shotgun (WGS) entry which is preliminary data.</text>
</comment>
<dbReference type="RefSeq" id="WP_323578097.1">
    <property type="nucleotide sequence ID" value="NZ_JAYGJQ010000002.1"/>
</dbReference>
<protein>
    <submittedName>
        <fullName evidence="1">Uncharacterized protein</fullName>
    </submittedName>
</protein>
<keyword evidence="2" id="KW-1185">Reference proteome</keyword>